<gene>
    <name evidence="1" type="ORF">A3A57_00635</name>
</gene>
<accession>A0A1G1WYD8</accession>
<comment type="caution">
    <text evidence="1">The sequence shown here is derived from an EMBL/GenBank/DDBJ whole genome shotgun (WGS) entry which is preliminary data.</text>
</comment>
<dbReference type="Pfam" id="PF11948">
    <property type="entry name" value="DUF3465"/>
    <property type="match status" value="1"/>
</dbReference>
<proteinExistence type="predicted"/>
<evidence type="ECO:0008006" key="3">
    <source>
        <dbReference type="Google" id="ProtNLM"/>
    </source>
</evidence>
<evidence type="ECO:0000313" key="2">
    <source>
        <dbReference type="Proteomes" id="UP000179279"/>
    </source>
</evidence>
<protein>
    <recommendedName>
        <fullName evidence="3">DUF3465 domain-containing protein</fullName>
    </recommendedName>
</protein>
<sequence>MDAEQAFKEGLSNIPLTIEGEVSKLLPDSHEGAHHQKFVVNLHDNHTILVAHNLERAYKVPVKIGDKLEIHGTYVWNKLGGIIHNTHHDDRKACQRTNSDHVVCGPSHEDGWIILSSQKDPHRDS</sequence>
<dbReference type="Proteomes" id="UP000179279">
    <property type="component" value="Unassembled WGS sequence"/>
</dbReference>
<reference evidence="1 2" key="1">
    <citation type="journal article" date="2016" name="Nat. Commun.">
        <title>Thousands of microbial genomes shed light on interconnected biogeochemical processes in an aquifer system.</title>
        <authorList>
            <person name="Anantharaman K."/>
            <person name="Brown C.T."/>
            <person name="Hug L.A."/>
            <person name="Sharon I."/>
            <person name="Castelle C.J."/>
            <person name="Probst A.J."/>
            <person name="Thomas B.C."/>
            <person name="Singh A."/>
            <person name="Wilkins M.J."/>
            <person name="Karaoz U."/>
            <person name="Brodie E.L."/>
            <person name="Williams K.H."/>
            <person name="Hubbard S.S."/>
            <person name="Banfield J.F."/>
        </authorList>
    </citation>
    <scope>NUCLEOTIDE SEQUENCE [LARGE SCALE GENOMIC DNA]</scope>
</reference>
<dbReference type="AlphaFoldDB" id="A0A1G1WYD8"/>
<dbReference type="InterPro" id="IPR021856">
    <property type="entry name" value="DUF3465"/>
</dbReference>
<evidence type="ECO:0000313" key="1">
    <source>
        <dbReference type="EMBL" id="OGY32778.1"/>
    </source>
</evidence>
<dbReference type="EMBL" id="MHDA01000006">
    <property type="protein sequence ID" value="OGY32778.1"/>
    <property type="molecule type" value="Genomic_DNA"/>
</dbReference>
<organism evidence="1 2">
    <name type="scientific">Candidatus Woykebacteria bacterium RIFCSPLOWO2_01_FULL_41_12</name>
    <dbReference type="NCBI Taxonomy" id="1802604"/>
    <lineage>
        <taxon>Bacteria</taxon>
        <taxon>Candidatus Woykeibacteriota</taxon>
    </lineage>
</organism>
<name>A0A1G1WYD8_9BACT</name>